<evidence type="ECO:0000313" key="14">
    <source>
        <dbReference type="Proteomes" id="UP000014074"/>
    </source>
</evidence>
<accession>R8BP50</accession>
<comment type="function">
    <text evidence="2">Secreted tripeptidyl-peptidase which degrades proteins at acidic pHs and is involved in virulence.</text>
</comment>
<feature type="binding site" evidence="11">
    <location>
        <position position="497"/>
    </location>
    <ligand>
        <name>Ca(2+)</name>
        <dbReference type="ChEBI" id="CHEBI:29108"/>
    </ligand>
</feature>
<dbReference type="PANTHER" id="PTHR14218:SF19">
    <property type="entry name" value="SERINE PROTEASE AORO, PUTATIVE (AFU_ORTHOLOGUE AFUA_6G10250)-RELATED"/>
    <property type="match status" value="1"/>
</dbReference>
<reference evidence="14" key="1">
    <citation type="journal article" date="2013" name="Genome Announc.">
        <title>Draft genome sequence of the ascomycete Phaeoacremonium aleophilum strain UCR-PA7, a causal agent of the esca disease complex in grapevines.</title>
        <authorList>
            <person name="Blanco-Ulate B."/>
            <person name="Rolshausen P."/>
            <person name="Cantu D."/>
        </authorList>
    </citation>
    <scope>NUCLEOTIDE SEQUENCE [LARGE SCALE GENOMIC DNA]</scope>
    <source>
        <strain evidence="14">UCR-PA7</strain>
    </source>
</reference>
<evidence type="ECO:0000256" key="1">
    <source>
        <dbReference type="ARBA" id="ARBA00001910"/>
    </source>
</evidence>
<dbReference type="EMBL" id="KB933041">
    <property type="protein sequence ID" value="EOO01070.1"/>
    <property type="molecule type" value="Genomic_DNA"/>
</dbReference>
<evidence type="ECO:0000256" key="11">
    <source>
        <dbReference type="PROSITE-ProRule" id="PRU01032"/>
    </source>
</evidence>
<feature type="active site" description="Charge relay system" evidence="11">
    <location>
        <position position="168"/>
    </location>
</feature>
<dbReference type="HOGENOM" id="CLU_013783_4_0_1"/>
<dbReference type="eggNOG" id="ENOG502QTN1">
    <property type="taxonomic scope" value="Eukaryota"/>
</dbReference>
<protein>
    <recommendedName>
        <fullName evidence="4">tripeptidyl-peptidase II</fullName>
        <ecNumber evidence="4">3.4.14.10</ecNumber>
    </recommendedName>
</protein>
<keyword evidence="9 11" id="KW-0106">Calcium</keyword>
<dbReference type="CDD" id="cd04056">
    <property type="entry name" value="Peptidases_S53"/>
    <property type="match status" value="1"/>
</dbReference>
<dbReference type="GO" id="GO:0004252">
    <property type="term" value="F:serine-type endopeptidase activity"/>
    <property type="evidence" value="ECO:0007669"/>
    <property type="project" value="UniProtKB-UniRule"/>
</dbReference>
<dbReference type="Gene3D" id="3.40.50.200">
    <property type="entry name" value="Peptidase S8/S53 domain"/>
    <property type="match status" value="1"/>
</dbReference>
<feature type="binding site" evidence="11">
    <location>
        <position position="478"/>
    </location>
    <ligand>
        <name>Ca(2+)</name>
        <dbReference type="ChEBI" id="CHEBI:29108"/>
    </ligand>
</feature>
<evidence type="ECO:0000313" key="13">
    <source>
        <dbReference type="EMBL" id="EOO01070.1"/>
    </source>
</evidence>
<dbReference type="InterPro" id="IPR000209">
    <property type="entry name" value="Peptidase_S8/S53_dom"/>
</dbReference>
<keyword evidence="6 11" id="KW-0479">Metal-binding</keyword>
<dbReference type="Proteomes" id="UP000014074">
    <property type="component" value="Unassembled WGS sequence"/>
</dbReference>
<dbReference type="GO" id="GO:0006508">
    <property type="term" value="P:proteolysis"/>
    <property type="evidence" value="ECO:0007669"/>
    <property type="project" value="UniProtKB-KW"/>
</dbReference>
<dbReference type="OrthoDB" id="409122at2759"/>
<feature type="active site" description="Charge relay system" evidence="11">
    <location>
        <position position="437"/>
    </location>
</feature>
<dbReference type="EC" id="3.4.14.10" evidence="4"/>
<dbReference type="SMART" id="SM00944">
    <property type="entry name" value="Pro-kuma_activ"/>
    <property type="match status" value="1"/>
</dbReference>
<dbReference type="PANTHER" id="PTHR14218">
    <property type="entry name" value="PROTEASE S8 TRIPEPTIDYL PEPTIDASE I CLN2"/>
    <property type="match status" value="1"/>
</dbReference>
<evidence type="ECO:0000256" key="8">
    <source>
        <dbReference type="ARBA" id="ARBA00022825"/>
    </source>
</evidence>
<evidence type="ECO:0000256" key="7">
    <source>
        <dbReference type="ARBA" id="ARBA00022801"/>
    </source>
</evidence>
<evidence type="ECO:0000256" key="2">
    <source>
        <dbReference type="ARBA" id="ARBA00002451"/>
    </source>
</evidence>
<keyword evidence="10" id="KW-0865">Zymogen</keyword>
<evidence type="ECO:0000256" key="9">
    <source>
        <dbReference type="ARBA" id="ARBA00022837"/>
    </source>
</evidence>
<dbReference type="MEROPS" id="S53.007"/>
<evidence type="ECO:0000256" key="5">
    <source>
        <dbReference type="ARBA" id="ARBA00022670"/>
    </source>
</evidence>
<dbReference type="InterPro" id="IPR015366">
    <property type="entry name" value="S53_propep"/>
</dbReference>
<feature type="binding site" evidence="11">
    <location>
        <position position="479"/>
    </location>
    <ligand>
        <name>Ca(2+)</name>
        <dbReference type="ChEBI" id="CHEBI:29108"/>
    </ligand>
</feature>
<dbReference type="InterPro" id="IPR050819">
    <property type="entry name" value="Tripeptidyl-peptidase_I"/>
</dbReference>
<organism evidence="13 14">
    <name type="scientific">Phaeoacremonium minimum (strain UCR-PA7)</name>
    <name type="common">Esca disease fungus</name>
    <name type="synonym">Togninia minima</name>
    <dbReference type="NCBI Taxonomy" id="1286976"/>
    <lineage>
        <taxon>Eukaryota</taxon>
        <taxon>Fungi</taxon>
        <taxon>Dikarya</taxon>
        <taxon>Ascomycota</taxon>
        <taxon>Pezizomycotina</taxon>
        <taxon>Sordariomycetes</taxon>
        <taxon>Sordariomycetidae</taxon>
        <taxon>Togniniales</taxon>
        <taxon>Togniniaceae</taxon>
        <taxon>Phaeoacremonium</taxon>
    </lineage>
</organism>
<dbReference type="RefSeq" id="XP_007914048.1">
    <property type="nucleotide sequence ID" value="XM_007915857.1"/>
</dbReference>
<comment type="catalytic activity">
    <reaction evidence="1">
        <text>Release of an N-terminal tripeptide from a polypeptide.</text>
        <dbReference type="EC" id="3.4.14.10"/>
    </reaction>
</comment>
<evidence type="ECO:0000256" key="3">
    <source>
        <dbReference type="ARBA" id="ARBA00004239"/>
    </source>
</evidence>
<evidence type="ECO:0000259" key="12">
    <source>
        <dbReference type="PROSITE" id="PS51695"/>
    </source>
</evidence>
<dbReference type="Pfam" id="PF09286">
    <property type="entry name" value="Pro-kuma_activ"/>
    <property type="match status" value="1"/>
</dbReference>
<feature type="domain" description="Peptidase S53" evidence="12">
    <location>
        <begin position="82"/>
        <end position="519"/>
    </location>
</feature>
<sequence>MRIGLKQMNVDAGHERLMDISDMASPNYGKHMTAEEVIDFFAPHESTVTTVIDWIVGSGIARERVSQSVNKQWIQFDATAEEAGDLLITDFYYNMPNGTTAAAGNELGIFEHLDQHYSRVDLDHFFATLYPYIPSGWYPIEDLIDGAVGAVEDPSEIPASYGLEASLDFDAAMPLIYPQTAVLFQEDDEYYESTGDFVGFWNTFLDAIDGSYCTYSAYGETGDCVDPACADPVYPDLHPGGYKGALQCGVYKPTNVISISYGAWDYPDNYMKRQCDEWMKLGLQGVTIVVSSGDDGVGADEYCYPGPDGLIFEPTEASECPYVLSVGSTQFDRYNTSAPPTPWEKLNEIATTRFASGSGFSNVFGVPSWQKSAINGYFAQVDLPFSAYHHYVIDNDFTSVKGGVFHHGGRAYPDIAAIGDRQVVLQEGVWYRVGGTSLSAPVVGSILTLVNERRIAAGKKSVGYLNPTLYAHPEVFNDITVGSSPGCNSTGFVCASGWDPVSGLGSINYPEFEALLLSL</sequence>
<keyword evidence="7 11" id="KW-0378">Hydrolase</keyword>
<dbReference type="SUPFAM" id="SSF54897">
    <property type="entry name" value="Protease propeptides/inhibitors"/>
    <property type="match status" value="1"/>
</dbReference>
<dbReference type="GO" id="GO:0046872">
    <property type="term" value="F:metal ion binding"/>
    <property type="evidence" value="ECO:0007669"/>
    <property type="project" value="UniProtKB-UniRule"/>
</dbReference>
<evidence type="ECO:0000256" key="6">
    <source>
        <dbReference type="ARBA" id="ARBA00022723"/>
    </source>
</evidence>
<name>R8BP50_PHAM7</name>
<dbReference type="KEGG" id="tmn:UCRPA7_3321"/>
<keyword evidence="5 11" id="KW-0645">Protease</keyword>
<proteinExistence type="predicted"/>
<feature type="binding site" evidence="11">
    <location>
        <position position="499"/>
    </location>
    <ligand>
        <name>Ca(2+)</name>
        <dbReference type="ChEBI" id="CHEBI:29108"/>
    </ligand>
</feature>
<dbReference type="GeneID" id="19323659"/>
<comment type="subcellular location">
    <subcellularLocation>
        <location evidence="3">Secreted</location>
        <location evidence="3">Extracellular space</location>
    </subcellularLocation>
</comment>
<evidence type="ECO:0000256" key="10">
    <source>
        <dbReference type="ARBA" id="ARBA00023145"/>
    </source>
</evidence>
<dbReference type="InterPro" id="IPR030400">
    <property type="entry name" value="Sedolisin_dom"/>
</dbReference>
<dbReference type="GO" id="GO:0008240">
    <property type="term" value="F:tripeptidyl-peptidase activity"/>
    <property type="evidence" value="ECO:0007669"/>
    <property type="project" value="UniProtKB-EC"/>
</dbReference>
<dbReference type="PROSITE" id="PS51695">
    <property type="entry name" value="SEDOLISIN"/>
    <property type="match status" value="1"/>
</dbReference>
<dbReference type="Pfam" id="PF00082">
    <property type="entry name" value="Peptidase_S8"/>
    <property type="match status" value="1"/>
</dbReference>
<feature type="active site" description="Charge relay system" evidence="11">
    <location>
        <position position="164"/>
    </location>
</feature>
<dbReference type="SUPFAM" id="SSF52743">
    <property type="entry name" value="Subtilisin-like"/>
    <property type="match status" value="1"/>
</dbReference>
<keyword evidence="8 11" id="KW-0720">Serine protease</keyword>
<keyword evidence="14" id="KW-1185">Reference proteome</keyword>
<evidence type="ECO:0000256" key="4">
    <source>
        <dbReference type="ARBA" id="ARBA00012462"/>
    </source>
</evidence>
<dbReference type="GO" id="GO:0005576">
    <property type="term" value="C:extracellular region"/>
    <property type="evidence" value="ECO:0007669"/>
    <property type="project" value="UniProtKB-SubCell"/>
</dbReference>
<gene>
    <name evidence="13" type="ORF">UCRPA7_3321</name>
</gene>
<comment type="cofactor">
    <cofactor evidence="11">
        <name>Ca(2+)</name>
        <dbReference type="ChEBI" id="CHEBI:29108"/>
    </cofactor>
    <text evidence="11">Binds 1 Ca(2+) ion per subunit.</text>
</comment>
<dbReference type="InterPro" id="IPR036852">
    <property type="entry name" value="Peptidase_S8/S53_dom_sf"/>
</dbReference>
<dbReference type="CDD" id="cd11377">
    <property type="entry name" value="Pro-peptidase_S53"/>
    <property type="match status" value="1"/>
</dbReference>
<dbReference type="AlphaFoldDB" id="R8BP50"/>